<evidence type="ECO:0000256" key="8">
    <source>
        <dbReference type="ARBA" id="ARBA00022679"/>
    </source>
</evidence>
<dbReference type="PROSITE" id="PS50297">
    <property type="entry name" value="ANK_REP_REGION"/>
    <property type="match status" value="1"/>
</dbReference>
<keyword evidence="9" id="KW-0677">Repeat</keyword>
<feature type="repeat" description="ANK" evidence="18">
    <location>
        <begin position="41"/>
        <end position="73"/>
    </location>
</feature>
<dbReference type="PROSITE" id="PS00108">
    <property type="entry name" value="PROTEIN_KINASE_ST"/>
    <property type="match status" value="1"/>
</dbReference>
<dbReference type="InterPro" id="IPR032171">
    <property type="entry name" value="COR-A"/>
</dbReference>
<dbReference type="InterPro" id="IPR003591">
    <property type="entry name" value="Leu-rich_rpt_typical-subtyp"/>
</dbReference>
<dbReference type="InterPro" id="IPR032675">
    <property type="entry name" value="LRR_dom_sf"/>
</dbReference>
<evidence type="ECO:0000256" key="16">
    <source>
        <dbReference type="ARBA" id="ARBA00047899"/>
    </source>
</evidence>
<evidence type="ECO:0000256" key="11">
    <source>
        <dbReference type="ARBA" id="ARBA00022777"/>
    </source>
</evidence>
<dbReference type="GO" id="GO:0006887">
    <property type="term" value="P:exocytosis"/>
    <property type="evidence" value="ECO:0007669"/>
    <property type="project" value="UniProtKB-KW"/>
</dbReference>
<dbReference type="Gene3D" id="3.80.10.10">
    <property type="entry name" value="Ribonuclease Inhibitor"/>
    <property type="match status" value="4"/>
</dbReference>
<dbReference type="InterPro" id="IPR027417">
    <property type="entry name" value="P-loop_NTPase"/>
</dbReference>
<keyword evidence="15" id="KW-1053">Target membrane</keyword>
<keyword evidence="13" id="KW-0528">Neurotoxin</keyword>
<dbReference type="SUPFAM" id="SSF52540">
    <property type="entry name" value="P-loop containing nucleoside triphosphate hydrolases"/>
    <property type="match status" value="1"/>
</dbReference>
<dbReference type="Gene3D" id="1.10.10.10">
    <property type="entry name" value="Winged helix-like DNA-binding domain superfamily/Winged helix DNA-binding domain"/>
    <property type="match status" value="1"/>
</dbReference>
<organism evidence="22">
    <name type="scientific">Aceria tosichella</name>
    <name type="common">wheat curl mite</name>
    <dbReference type="NCBI Taxonomy" id="561515"/>
    <lineage>
        <taxon>Eukaryota</taxon>
        <taxon>Metazoa</taxon>
        <taxon>Ecdysozoa</taxon>
        <taxon>Arthropoda</taxon>
        <taxon>Chelicerata</taxon>
        <taxon>Arachnida</taxon>
        <taxon>Acari</taxon>
        <taxon>Acariformes</taxon>
        <taxon>Trombidiformes</taxon>
        <taxon>Prostigmata</taxon>
        <taxon>Eupodina</taxon>
        <taxon>Eriophyoidea</taxon>
        <taxon>Eriophyidae</taxon>
        <taxon>Eriophyinae</taxon>
        <taxon>Aceriini</taxon>
        <taxon>Aceria</taxon>
    </lineage>
</organism>
<keyword evidence="10" id="KW-0547">Nucleotide-binding</keyword>
<evidence type="ECO:0000256" key="1">
    <source>
        <dbReference type="ARBA" id="ARBA00001946"/>
    </source>
</evidence>
<comment type="cofactor">
    <cofactor evidence="1">
        <name>Mg(2+)</name>
        <dbReference type="ChEBI" id="CHEBI:18420"/>
    </cofactor>
</comment>
<comment type="catalytic activity">
    <reaction evidence="17">
        <text>L-seryl-[protein] + ATP = O-phospho-L-seryl-[protein] + ADP + H(+)</text>
        <dbReference type="Rhea" id="RHEA:17989"/>
        <dbReference type="Rhea" id="RHEA-COMP:9863"/>
        <dbReference type="Rhea" id="RHEA-COMP:11604"/>
        <dbReference type="ChEBI" id="CHEBI:15378"/>
        <dbReference type="ChEBI" id="CHEBI:29999"/>
        <dbReference type="ChEBI" id="CHEBI:30616"/>
        <dbReference type="ChEBI" id="CHEBI:83421"/>
        <dbReference type="ChEBI" id="CHEBI:456216"/>
        <dbReference type="EC" id="2.7.11.1"/>
    </reaction>
</comment>
<evidence type="ECO:0000256" key="17">
    <source>
        <dbReference type="ARBA" id="ARBA00048679"/>
    </source>
</evidence>
<reference evidence="22" key="1">
    <citation type="submission" date="2018-10" db="EMBL/GenBank/DDBJ databases">
        <title>Transcriptome assembly of Aceria tosichella (Wheat curl mite) Type 2.</title>
        <authorList>
            <person name="Scully E.D."/>
            <person name="Geib S.M."/>
            <person name="Palmer N.A."/>
            <person name="Gupta A.K."/>
            <person name="Sarath G."/>
            <person name="Tatineni S."/>
        </authorList>
    </citation>
    <scope>NUCLEOTIDE SEQUENCE</scope>
    <source>
        <strain evidence="22">LincolnNE</strain>
    </source>
</reference>
<feature type="compositionally biased region" description="Low complexity" evidence="19">
    <location>
        <begin position="817"/>
        <end position="827"/>
    </location>
</feature>
<feature type="domain" description="Protein kinase" evidence="20">
    <location>
        <begin position="1998"/>
        <end position="2311"/>
    </location>
</feature>
<evidence type="ECO:0000256" key="7">
    <source>
        <dbReference type="ARBA" id="ARBA00022614"/>
    </source>
</evidence>
<gene>
    <name evidence="22" type="primary">lrk-1</name>
    <name evidence="22" type="ORF">g.13565</name>
</gene>
<dbReference type="SMART" id="SM00369">
    <property type="entry name" value="LRR_TYP"/>
    <property type="match status" value="8"/>
</dbReference>
<comment type="catalytic activity">
    <reaction evidence="16">
        <text>L-threonyl-[protein] + ATP = O-phospho-L-threonyl-[protein] + ADP + H(+)</text>
        <dbReference type="Rhea" id="RHEA:46608"/>
        <dbReference type="Rhea" id="RHEA-COMP:11060"/>
        <dbReference type="Rhea" id="RHEA-COMP:11605"/>
        <dbReference type="ChEBI" id="CHEBI:15378"/>
        <dbReference type="ChEBI" id="CHEBI:30013"/>
        <dbReference type="ChEBI" id="CHEBI:30616"/>
        <dbReference type="ChEBI" id="CHEBI:61977"/>
        <dbReference type="ChEBI" id="CHEBI:456216"/>
        <dbReference type="EC" id="2.7.11.1"/>
    </reaction>
</comment>
<dbReference type="SMART" id="SM00364">
    <property type="entry name" value="LRR_BAC"/>
    <property type="match status" value="7"/>
</dbReference>
<dbReference type="Gene3D" id="3.30.200.20">
    <property type="entry name" value="Phosphorylase Kinase, domain 1"/>
    <property type="match status" value="1"/>
</dbReference>
<proteinExistence type="predicted"/>
<keyword evidence="4" id="KW-0268">Exocytosis</keyword>
<dbReference type="Pfam" id="PF16095">
    <property type="entry name" value="COR-A"/>
    <property type="match status" value="1"/>
</dbReference>
<evidence type="ECO:0000259" key="21">
    <source>
        <dbReference type="PROSITE" id="PS51424"/>
    </source>
</evidence>
<dbReference type="InterPro" id="IPR020859">
    <property type="entry name" value="ROC"/>
</dbReference>
<evidence type="ECO:0000256" key="13">
    <source>
        <dbReference type="ARBA" id="ARBA00023028"/>
    </source>
</evidence>
<sequence>MDDKEIHRLLFSAVQHHNESLLNDLLASEDGLSLLDRPGDDGNMLLHVAVMESDLNCVRCLLRHGADPNIFDVNRARTPLHLAVELGLTEIVMAFLELQYVNLDLRDDRNLTCFEIAQFCDNQKLADLIHGRQDEIEKVRDEFYTIMNQACTKSDAKLVRELIARHERKIIQSLPKSWHHQKDKKLFARNVIKDLINWSSSSWNDVTLLFKSASKGHTEICRLLIELGATAKCNESTNYSPLYVAAYGGYTQTVKLLLDNFPSLIQEVTIEKWTVLHACCLQGHSETASLILNYPYPESLKQRYVTQSGHYEYNFAFNLNAQDAAGQTVIYLAVLANNESLLDTLLEFSIQAKRIVSSSQTEDLKPTDPKNLTHQADKINRARVVADRPATKSNADSDRSFRFYPSNQIDKLMRQLRKLQFSKETESVDSDPNCVKDSDDKYLICPFDMDTYCDYNSKTALHLAVCQQYHTIAATLLVNGSDPNLPILFREINKPEQPSTTSAGGEVGLNWLRSSKSTCLKEACKLNDEPMCDILIRYGARDTQDNLALKVAAVNKDHRLISMFLSLKSNLDPEYRINRKCNVEFASRYKQSQKLSKTSELGNATSTTTFSSMFPSSPVTIDWRNLDCIHYIDPQWLIDASLVHNKRLRHPTNSLMAITRLDLSSNNLKSVHPVIFRLPSLRELNLSDNRLESLLDINQVSHDAEAVASTSKLIESHRTAMKRSKSSNFSGINLESSNRIDLNEPQDWDLPVLEILDLHNNLLISLPDCLFTLPKLRELDVSSNQLRQLPWAMWTATSLRELIASDNLLDDLPKAPSQSRRSSGISSPLTTISDHPSDGESSSFHASNKSFDKPDSSFTSSMNSERADREPEYFKYLRDKQIDVIGKTVSLTNSPLHRLSHWSKRIDLVNDATLSTEDNNDDQSSSVGQNKGFSQLTYINLSHNSFIMIPPVLACVATELTRLNMSFNRVESLGDISLYPAKLKSLDLSNNRLISWFQFNMQDNDTKHCYTENIRRYSSSKLQRGHGQLYCLHKIHQRLDHLKSMNLSHNLMRDIQITSQTPPSHLSSRSLRETHSTSPITRQALLLYPNITALDVSFNHIQKVPEGLSDLKDLSVLNLSGNPSITALPAELGLANKLWNLGVNGCNLSEPLKSIIESKSYKTMDIIGYLRSILEEAKPYARMKLMLVGLQGIGKTSLLEQMRHEGSSGLRLRGPEHWTRRMGHTSRGNLRNQKGVTLSTVGVDIHDWIYQKRVPRNQHNFGPVSFSTWDFGGQQEFYATHRYFLSRRSIYLVVWRLTDGMDGILGIQQWLVNIQSRAPGSPVIIVGTHEDLIEGGERGILAQQLQAQVQARFIDVSDNDKCGLPKVMDSIMVSTKTKLNIKHLCNRIYDIVFSLRCPGSTERLLEQKIPATYLYLEEIVSWIVHDRHQKKREPVLTYNEYRKLASEQLKKKYNKVFRDLEPNNSREINYNSELQQATRFLHENGVLLHYEDSNLRDLYFLDPQWLCDLLSHVVTIREINPHVKNGLMKIDDLGFLFKSMDVHLSGGVQSYVVYLLNKFEVALTWNSQYLLIPSLLPNKPNLLNEQHDFHVKSGLKIRGRSVVKRSEPGRNAYRSSSIDPTRGHDVAQGNHSLKNFYEFRYNPENAMTRLVLLRYLPAGFLARLQSSILSDPVFDDACEGLYHELIGKVACEEEEPEIANIIGSRPSWLCWQTGIRLTLQQESTINTKNDPKLLAPDLMSIEQFTSDSQEFPFRQNNFKIECLQIDCVDKQSEEISLPSKSTSRWAEFDINQYSNIISIVLPNPTLKVTRKADQSTKSYDLDYSSCAKLLARAVDYIDDLLEDWYPSLGARFAHTLGGNYLVTRIVPCITCSSSLSIVSTAKSQTRQHRSGRSARTIDPPIEMAQEASSIVHGDFVQQSTRDIYCFYVEHCILNAYDLSAPLPIRQAIKILPQSPKRGMVKARNLHCPKHGNIAISKVAPDIVFDDVLESFKIDSEHIERCKLIGRGALGFVFKGNLRNIYPLNQFINQEVALKLLQPVDPGPEADQADMCAYQSAKSSWSREPFQSACKSYCTARHEVNILQSFFHPNIVSFIGLCLRPLAIVLELAPLGSLVDVFRNFKRANMRIDQFTVQKSILQVAKALEFLHQHRIMYRDLKTENILVWSFPSPFATQLQAAQVELKLADYGISRQALSTGTWKGFAGTMSFLAPEILRHNGDEEYTEKVDCYSFGMFMYELLTLRPPYNKQGEIGGGYGGARYHLSDSSGRPALSPGDLNYPNYMLDLMSLCWSQEPHDRPTASQIVSIVSTPEFMRMHDTTAIVVDNSVKSQDTLCYAIEYGESLSLWCGSTKSQLDILSACQGQWASHDSFQLESSPTSARLTTMCLVDDMLWLCYSGGTIHMISPEPKISTNLDRFMGSNSPDQPSIGHCNNSQDDCTLDLKSFQLATVNQNQYKMINEIKSMVYVKSARNIVFLTNDGCLWILPLDRMTCEQLEDSSIKFNCMALLAEEDSCSKDEENNERTFKLFCGQTDGISCLEICNEEVRRQSILPISSSSASIDLDDDDPLDEPGLRTTEITNIIAVKDLLWTSADCTVHLWNIKEKHVTRKLDCWKLVPCSESLESINIEQYYRQAKTSSVTSMVYENDQLYVGTSHGCLIVIEASTLRPMTVFRPYESNAVIVAPVAARRPISSDRKTHLRQHLVSVGYGYRDLMIRYLNFLEDTVQPSSNGNSSTLDKNKRELTAILLTPTSHSDQ</sequence>
<keyword evidence="13" id="KW-0638">Presynaptic neurotoxin</keyword>
<evidence type="ECO:0000256" key="3">
    <source>
        <dbReference type="ARBA" id="ARBA00012513"/>
    </source>
</evidence>
<dbReference type="GO" id="GO:0005737">
    <property type="term" value="C:cytoplasm"/>
    <property type="evidence" value="ECO:0007669"/>
    <property type="project" value="UniProtKB-ARBA"/>
</dbReference>
<evidence type="ECO:0000256" key="5">
    <source>
        <dbReference type="ARBA" id="ARBA00022527"/>
    </source>
</evidence>
<dbReference type="SMART" id="SM00220">
    <property type="entry name" value="S_TKc"/>
    <property type="match status" value="1"/>
</dbReference>
<dbReference type="PROSITE" id="PS50011">
    <property type="entry name" value="PROTEIN_KINASE_DOM"/>
    <property type="match status" value="1"/>
</dbReference>
<evidence type="ECO:0000256" key="4">
    <source>
        <dbReference type="ARBA" id="ARBA00022483"/>
    </source>
</evidence>
<dbReference type="InterPro" id="IPR056602">
    <property type="entry name" value="Beta-prop_LRRK2"/>
</dbReference>
<dbReference type="GO" id="GO:0005525">
    <property type="term" value="F:GTP binding"/>
    <property type="evidence" value="ECO:0007669"/>
    <property type="project" value="UniProtKB-KW"/>
</dbReference>
<dbReference type="InterPro" id="IPR036322">
    <property type="entry name" value="WD40_repeat_dom_sf"/>
</dbReference>
<dbReference type="PROSITE" id="PS51424">
    <property type="entry name" value="ROC"/>
    <property type="match status" value="1"/>
</dbReference>
<evidence type="ECO:0000256" key="18">
    <source>
        <dbReference type="PROSITE-ProRule" id="PRU00023"/>
    </source>
</evidence>
<dbReference type="EC" id="2.7.11.1" evidence="3"/>
<evidence type="ECO:0000256" key="6">
    <source>
        <dbReference type="ARBA" id="ARBA00022537"/>
    </source>
</evidence>
<dbReference type="Gene3D" id="3.40.50.300">
    <property type="entry name" value="P-loop containing nucleotide triphosphate hydrolases"/>
    <property type="match status" value="1"/>
</dbReference>
<dbReference type="GO" id="GO:0044231">
    <property type="term" value="C:host cell presynaptic membrane"/>
    <property type="evidence" value="ECO:0007669"/>
    <property type="project" value="UniProtKB-KW"/>
</dbReference>
<keyword evidence="8" id="KW-0808">Transferase</keyword>
<dbReference type="PROSITE" id="PS51450">
    <property type="entry name" value="LRR"/>
    <property type="match status" value="2"/>
</dbReference>
<feature type="domain" description="Roc" evidence="21">
    <location>
        <begin position="1176"/>
        <end position="1395"/>
    </location>
</feature>
<feature type="repeat" description="ANK" evidence="18">
    <location>
        <begin position="75"/>
        <end position="108"/>
    </location>
</feature>
<dbReference type="InterPro" id="IPR001611">
    <property type="entry name" value="Leu-rich_rpt"/>
</dbReference>
<dbReference type="PROSITE" id="PS50088">
    <property type="entry name" value="ANK_REPEAT"/>
    <property type="match status" value="2"/>
</dbReference>
<dbReference type="Gene3D" id="1.10.510.10">
    <property type="entry name" value="Transferase(Phosphotransferase) domain 1"/>
    <property type="match status" value="1"/>
</dbReference>
<dbReference type="Pfam" id="PF00069">
    <property type="entry name" value="Pkinase"/>
    <property type="match status" value="1"/>
</dbReference>
<evidence type="ECO:0000313" key="22">
    <source>
        <dbReference type="EMBL" id="MDE46396.1"/>
    </source>
</evidence>
<keyword evidence="11 22" id="KW-0418">Kinase</keyword>
<dbReference type="SUPFAM" id="SSF56112">
    <property type="entry name" value="Protein kinase-like (PK-like)"/>
    <property type="match status" value="1"/>
</dbReference>
<dbReference type="Pfam" id="PF12796">
    <property type="entry name" value="Ank_2"/>
    <property type="match status" value="2"/>
</dbReference>
<dbReference type="EMBL" id="GGYP01001625">
    <property type="protein sequence ID" value="MDE46396.1"/>
    <property type="molecule type" value="Transcribed_RNA"/>
</dbReference>
<dbReference type="InterPro" id="IPR036770">
    <property type="entry name" value="Ankyrin_rpt-contain_sf"/>
</dbReference>
<dbReference type="Gene3D" id="1.25.40.20">
    <property type="entry name" value="Ankyrin repeat-containing domain"/>
    <property type="match status" value="3"/>
</dbReference>
<dbReference type="InterPro" id="IPR036388">
    <property type="entry name" value="WH-like_DNA-bd_sf"/>
</dbReference>
<dbReference type="SUPFAM" id="SSF52058">
    <property type="entry name" value="L domain-like"/>
    <property type="match status" value="1"/>
</dbReference>
<dbReference type="Gene3D" id="3.30.70.1390">
    <property type="entry name" value="ROC domain from the Parkinson's disease-associated leucine-rich repeat kinase 2"/>
    <property type="match status" value="1"/>
</dbReference>
<dbReference type="InterPro" id="IPR008271">
    <property type="entry name" value="Ser/Thr_kinase_AS"/>
</dbReference>
<accession>A0A6G1S7B6</accession>
<keyword evidence="5" id="KW-0723">Serine/threonine-protein kinase</keyword>
<evidence type="ECO:0000256" key="12">
    <source>
        <dbReference type="ARBA" id="ARBA00022840"/>
    </source>
</evidence>
<keyword evidence="6" id="KW-1052">Target cell membrane</keyword>
<keyword evidence="13" id="KW-0800">Toxin</keyword>
<dbReference type="InterPro" id="IPR000719">
    <property type="entry name" value="Prot_kinase_dom"/>
</dbReference>
<keyword evidence="15" id="KW-0472">Membrane</keyword>
<dbReference type="GO" id="GO:0009966">
    <property type="term" value="P:regulation of signal transduction"/>
    <property type="evidence" value="ECO:0007669"/>
    <property type="project" value="UniProtKB-ARBA"/>
</dbReference>
<protein>
    <recommendedName>
        <fullName evidence="3">non-specific serine/threonine protein kinase</fullName>
        <ecNumber evidence="3">2.7.11.1</ecNumber>
    </recommendedName>
</protein>
<evidence type="ECO:0000256" key="9">
    <source>
        <dbReference type="ARBA" id="ARBA00022737"/>
    </source>
</evidence>
<evidence type="ECO:0000256" key="15">
    <source>
        <dbReference type="ARBA" id="ARBA00023298"/>
    </source>
</evidence>
<evidence type="ECO:0000256" key="19">
    <source>
        <dbReference type="SAM" id="MobiDB-lite"/>
    </source>
</evidence>
<dbReference type="SMART" id="SM00248">
    <property type="entry name" value="ANK"/>
    <property type="match status" value="8"/>
</dbReference>
<feature type="compositionally biased region" description="Polar residues" evidence="19">
    <location>
        <begin position="828"/>
        <end position="849"/>
    </location>
</feature>
<keyword evidence="12" id="KW-0067">ATP-binding</keyword>
<dbReference type="GO" id="GO:0044218">
    <property type="term" value="C:other organism cell membrane"/>
    <property type="evidence" value="ECO:0007669"/>
    <property type="project" value="UniProtKB-KW"/>
</dbReference>
<dbReference type="SUPFAM" id="SSF48403">
    <property type="entry name" value="Ankyrin repeat"/>
    <property type="match status" value="2"/>
</dbReference>
<evidence type="ECO:0000259" key="20">
    <source>
        <dbReference type="PROSITE" id="PS50011"/>
    </source>
</evidence>
<keyword evidence="14 18" id="KW-0040">ANK repeat</keyword>
<name>A0A6G1S7B6_9ACAR</name>
<dbReference type="InterPro" id="IPR002110">
    <property type="entry name" value="Ankyrin_rpt"/>
</dbReference>
<keyword evidence="7" id="KW-0433">Leucine-rich repeat</keyword>
<dbReference type="Pfam" id="PF08477">
    <property type="entry name" value="Roc"/>
    <property type="match status" value="1"/>
</dbReference>
<dbReference type="InterPro" id="IPR011009">
    <property type="entry name" value="Kinase-like_dom_sf"/>
</dbReference>
<comment type="subcellular location">
    <subcellularLocation>
        <location evidence="2">Target cell membrane</location>
    </subcellularLocation>
</comment>
<feature type="region of interest" description="Disordered" evidence="19">
    <location>
        <begin position="813"/>
        <end position="866"/>
    </location>
</feature>
<evidence type="ECO:0000256" key="14">
    <source>
        <dbReference type="ARBA" id="ARBA00023043"/>
    </source>
</evidence>
<dbReference type="PANTHER" id="PTHR24198:SF169">
    <property type="entry name" value="NON-SPECIFIC SERINE_THREONINE PROTEIN KINASE"/>
    <property type="match status" value="1"/>
</dbReference>
<dbReference type="SUPFAM" id="SSF50978">
    <property type="entry name" value="WD40 repeat-like"/>
    <property type="match status" value="1"/>
</dbReference>
<dbReference type="Pfam" id="PF13855">
    <property type="entry name" value="LRR_8"/>
    <property type="match status" value="2"/>
</dbReference>
<dbReference type="GO" id="GO:0004674">
    <property type="term" value="F:protein serine/threonine kinase activity"/>
    <property type="evidence" value="ECO:0007669"/>
    <property type="project" value="UniProtKB-KW"/>
</dbReference>
<dbReference type="PRINTS" id="PR00449">
    <property type="entry name" value="RASTRNSFRMNG"/>
</dbReference>
<dbReference type="PANTHER" id="PTHR24198">
    <property type="entry name" value="ANKYRIN REPEAT AND PROTEIN KINASE DOMAIN-CONTAINING PROTEIN"/>
    <property type="match status" value="1"/>
</dbReference>
<evidence type="ECO:0000256" key="2">
    <source>
        <dbReference type="ARBA" id="ARBA00004175"/>
    </source>
</evidence>
<dbReference type="GO" id="GO:0005524">
    <property type="term" value="F:ATP binding"/>
    <property type="evidence" value="ECO:0007669"/>
    <property type="project" value="UniProtKB-KW"/>
</dbReference>
<dbReference type="Pfam" id="PF23748">
    <property type="entry name" value="Beta-prop_LRRK2"/>
    <property type="match status" value="1"/>
</dbReference>
<evidence type="ECO:0000256" key="10">
    <source>
        <dbReference type="ARBA" id="ARBA00022741"/>
    </source>
</evidence>